<dbReference type="AlphaFoldDB" id="A0AAD7LGQ2"/>
<reference evidence="3" key="1">
    <citation type="journal article" date="2023" name="Science">
        <title>Elucidation of the pathway for biosynthesis of saponin adjuvants from the soapbark tree.</title>
        <authorList>
            <person name="Reed J."/>
            <person name="Orme A."/>
            <person name="El-Demerdash A."/>
            <person name="Owen C."/>
            <person name="Martin L.B.B."/>
            <person name="Misra R.C."/>
            <person name="Kikuchi S."/>
            <person name="Rejzek M."/>
            <person name="Martin A.C."/>
            <person name="Harkess A."/>
            <person name="Leebens-Mack J."/>
            <person name="Louveau T."/>
            <person name="Stephenson M.J."/>
            <person name="Osbourn A."/>
        </authorList>
    </citation>
    <scope>NUCLEOTIDE SEQUENCE</scope>
    <source>
        <strain evidence="3">S10</strain>
    </source>
</reference>
<dbReference type="GO" id="GO:0045927">
    <property type="term" value="P:positive regulation of growth"/>
    <property type="evidence" value="ECO:0007669"/>
    <property type="project" value="InterPro"/>
</dbReference>
<feature type="domain" description="DUF3475" evidence="2">
    <location>
        <begin position="109"/>
        <end position="165"/>
    </location>
</feature>
<evidence type="ECO:0000259" key="1">
    <source>
        <dbReference type="Pfam" id="PF05003"/>
    </source>
</evidence>
<dbReference type="Proteomes" id="UP001163823">
    <property type="component" value="Chromosome 8"/>
</dbReference>
<dbReference type="InterPro" id="IPR007700">
    <property type="entry name" value="DUF668"/>
</dbReference>
<organism evidence="3 4">
    <name type="scientific">Quillaja saponaria</name>
    <name type="common">Soap bark tree</name>
    <dbReference type="NCBI Taxonomy" id="32244"/>
    <lineage>
        <taxon>Eukaryota</taxon>
        <taxon>Viridiplantae</taxon>
        <taxon>Streptophyta</taxon>
        <taxon>Embryophyta</taxon>
        <taxon>Tracheophyta</taxon>
        <taxon>Spermatophyta</taxon>
        <taxon>Magnoliopsida</taxon>
        <taxon>eudicotyledons</taxon>
        <taxon>Gunneridae</taxon>
        <taxon>Pentapetalae</taxon>
        <taxon>rosids</taxon>
        <taxon>fabids</taxon>
        <taxon>Fabales</taxon>
        <taxon>Quillajaceae</taxon>
        <taxon>Quillaja</taxon>
    </lineage>
</organism>
<dbReference type="Pfam" id="PF05003">
    <property type="entry name" value="DUF668"/>
    <property type="match status" value="1"/>
</dbReference>
<sequence>MGAVCSGGLTPERKAKFGRKNSVLGFSGKLKTKPSFSKGKGNSIQIHILMIMGKSNKGATRFTQKNSFIGRAGEKAVDVLDTLGSSMSKINTNSGFFSGMASRGNKISILSFEVANTITKGANLFQSLSEENIQSLKKGILQSEGVKELVSTDMTKLLSFAAADKREVFEVFSREVARFGDLCKDPQWHNLDRYFSRLDSDASSYKQLKVEAEKTMHELINLARHTAELYHELNAFDRFEQDYRRKIQEMESLNLPRRGESLTIFQSELKHQKKLVRSLQKKSLWSINLEEIVEKLVDIVAYIHQAIFESFGNNGMGLSSHINGPQRLGVAGLALHYANVINHINNIASRPTSLPPNTRDILYQGLPNYVKKALPSRLQATDVKKEFSISQVKADLDKTLEWLLPLATNTIKAHQGFGWIGEWAAASSDFGNDTTTQNNLIRLQTLYYADKHKTDLYILDLVTWLHILINFVRSRHHSLNSLPRQSPPVFQPKMQQLLDCSTKPDGPQLSEEDRNLLEEINGKRGVPGISKSQDFAIAKRRGVRVCALSKSSGNSPSRELGTGQRMKLQKSNCLDIMDGLGC</sequence>
<protein>
    <submittedName>
        <fullName evidence="3">DUF668 family protein</fullName>
    </submittedName>
</protein>
<dbReference type="KEGG" id="qsa:O6P43_018690"/>
<proteinExistence type="predicted"/>
<evidence type="ECO:0000313" key="3">
    <source>
        <dbReference type="EMBL" id="KAJ7957875.1"/>
    </source>
</evidence>
<feature type="domain" description="DUF668" evidence="1">
    <location>
        <begin position="327"/>
        <end position="412"/>
    </location>
</feature>
<name>A0AAD7LGQ2_QUISA</name>
<accession>A0AAD7LGQ2</accession>
<dbReference type="InterPro" id="IPR045021">
    <property type="entry name" value="PSI1/2/3"/>
</dbReference>
<dbReference type="PANTHER" id="PTHR31730:SF18">
    <property type="entry name" value="PROTEIN PSK SIMULATOR 2"/>
    <property type="match status" value="1"/>
</dbReference>
<dbReference type="InterPro" id="IPR021864">
    <property type="entry name" value="DUF3475"/>
</dbReference>
<gene>
    <name evidence="3" type="ORF">O6P43_018690</name>
</gene>
<evidence type="ECO:0000313" key="4">
    <source>
        <dbReference type="Proteomes" id="UP001163823"/>
    </source>
</evidence>
<dbReference type="Pfam" id="PF11961">
    <property type="entry name" value="DUF3475"/>
    <property type="match status" value="1"/>
</dbReference>
<dbReference type="PANTHER" id="PTHR31730">
    <property type="entry name" value="OS01G0873900 PROTEIN"/>
    <property type="match status" value="1"/>
</dbReference>
<evidence type="ECO:0000259" key="2">
    <source>
        <dbReference type="Pfam" id="PF11961"/>
    </source>
</evidence>
<dbReference type="EMBL" id="JARAOO010000008">
    <property type="protein sequence ID" value="KAJ7957875.1"/>
    <property type="molecule type" value="Genomic_DNA"/>
</dbReference>
<comment type="caution">
    <text evidence="3">The sequence shown here is derived from an EMBL/GenBank/DDBJ whole genome shotgun (WGS) entry which is preliminary data.</text>
</comment>
<keyword evidence="4" id="KW-1185">Reference proteome</keyword>